<proteinExistence type="predicted"/>
<accession>A0A8X6T8S4</accession>
<name>A0A8X6T8S4_NEPPI</name>
<evidence type="ECO:0000313" key="2">
    <source>
        <dbReference type="Proteomes" id="UP000887013"/>
    </source>
</evidence>
<keyword evidence="2" id="KW-1185">Reference proteome</keyword>
<dbReference type="EMBL" id="BMAW01003219">
    <property type="protein sequence ID" value="GFS82426.1"/>
    <property type="molecule type" value="Genomic_DNA"/>
</dbReference>
<dbReference type="AlphaFoldDB" id="A0A8X6T8S4"/>
<reference evidence="1" key="1">
    <citation type="submission" date="2020-08" db="EMBL/GenBank/DDBJ databases">
        <title>Multicomponent nature underlies the extraordinary mechanical properties of spider dragline silk.</title>
        <authorList>
            <person name="Kono N."/>
            <person name="Nakamura H."/>
            <person name="Mori M."/>
            <person name="Yoshida Y."/>
            <person name="Ohtoshi R."/>
            <person name="Malay A.D."/>
            <person name="Moran D.A.P."/>
            <person name="Tomita M."/>
            <person name="Numata K."/>
            <person name="Arakawa K."/>
        </authorList>
    </citation>
    <scope>NUCLEOTIDE SEQUENCE</scope>
</reference>
<comment type="caution">
    <text evidence="1">The sequence shown here is derived from an EMBL/GenBank/DDBJ whole genome shotgun (WGS) entry which is preliminary data.</text>
</comment>
<sequence length="41" mass="4744">MIVKTPFFGSDNREYVRSRTEKELYPDCIEPNVRHSASTAV</sequence>
<feature type="non-terminal residue" evidence="1">
    <location>
        <position position="41"/>
    </location>
</feature>
<organism evidence="1 2">
    <name type="scientific">Nephila pilipes</name>
    <name type="common">Giant wood spider</name>
    <name type="synonym">Nephila maculata</name>
    <dbReference type="NCBI Taxonomy" id="299642"/>
    <lineage>
        <taxon>Eukaryota</taxon>
        <taxon>Metazoa</taxon>
        <taxon>Ecdysozoa</taxon>
        <taxon>Arthropoda</taxon>
        <taxon>Chelicerata</taxon>
        <taxon>Arachnida</taxon>
        <taxon>Araneae</taxon>
        <taxon>Araneomorphae</taxon>
        <taxon>Entelegynae</taxon>
        <taxon>Araneoidea</taxon>
        <taxon>Nephilidae</taxon>
        <taxon>Nephila</taxon>
    </lineage>
</organism>
<protein>
    <submittedName>
        <fullName evidence="1">Uncharacterized protein</fullName>
    </submittedName>
</protein>
<gene>
    <name evidence="1" type="ORF">NPIL_367431</name>
</gene>
<dbReference type="Proteomes" id="UP000887013">
    <property type="component" value="Unassembled WGS sequence"/>
</dbReference>
<evidence type="ECO:0000313" key="1">
    <source>
        <dbReference type="EMBL" id="GFS82426.1"/>
    </source>
</evidence>